<dbReference type="AlphaFoldDB" id="A0A7I4YNU4"/>
<protein>
    <submittedName>
        <fullName evidence="2">Apple domain-containing protein</fullName>
    </submittedName>
</protein>
<organism evidence="1 2">
    <name type="scientific">Haemonchus contortus</name>
    <name type="common">Barber pole worm</name>
    <dbReference type="NCBI Taxonomy" id="6289"/>
    <lineage>
        <taxon>Eukaryota</taxon>
        <taxon>Metazoa</taxon>
        <taxon>Ecdysozoa</taxon>
        <taxon>Nematoda</taxon>
        <taxon>Chromadorea</taxon>
        <taxon>Rhabditida</taxon>
        <taxon>Rhabditina</taxon>
        <taxon>Rhabditomorpha</taxon>
        <taxon>Strongyloidea</taxon>
        <taxon>Trichostrongylidae</taxon>
        <taxon>Haemonchus</taxon>
    </lineage>
</organism>
<dbReference type="Proteomes" id="UP000025227">
    <property type="component" value="Unplaced"/>
</dbReference>
<evidence type="ECO:0000313" key="2">
    <source>
        <dbReference type="WBParaSite" id="HCON_00125480-00001"/>
    </source>
</evidence>
<sequence>RSESSHYMGSSEMVAAIVFMLQVAQLPSCTITNVCRLGYNTADKDYLHVQLTTSLYDCLKTCYSIENCTYALFQTGFCYAFADINFKTYVDYLDCNYYRIERDSIADPKHCKPVSDLL</sequence>
<reference evidence="2" key="1">
    <citation type="submission" date="2020-12" db="UniProtKB">
        <authorList>
            <consortium name="WormBaseParasite"/>
        </authorList>
    </citation>
    <scope>IDENTIFICATION</scope>
    <source>
        <strain evidence="2">MHco3</strain>
    </source>
</reference>
<evidence type="ECO:0000313" key="1">
    <source>
        <dbReference type="Proteomes" id="UP000025227"/>
    </source>
</evidence>
<name>A0A7I4YNU4_HAECO</name>
<proteinExistence type="predicted"/>
<accession>A0A7I4YNU4</accession>
<dbReference type="WBParaSite" id="HCON_00125480-00001">
    <property type="protein sequence ID" value="HCON_00125480-00001"/>
    <property type="gene ID" value="HCON_00125480"/>
</dbReference>
<keyword evidence="1" id="KW-1185">Reference proteome</keyword>